<dbReference type="RefSeq" id="WP_345635169.1">
    <property type="nucleotide sequence ID" value="NZ_BAABJQ010000022.1"/>
</dbReference>
<keyword evidence="3" id="KW-1185">Reference proteome</keyword>
<evidence type="ECO:0000313" key="2">
    <source>
        <dbReference type="EMBL" id="GAA5194611.1"/>
    </source>
</evidence>
<protein>
    <submittedName>
        <fullName evidence="2">Glycosyltransferase</fullName>
    </submittedName>
</protein>
<dbReference type="SUPFAM" id="SSF53448">
    <property type="entry name" value="Nucleotide-diphospho-sugar transferases"/>
    <property type="match status" value="1"/>
</dbReference>
<reference evidence="3" key="1">
    <citation type="journal article" date="2019" name="Int. J. Syst. Evol. Microbiol.">
        <title>The Global Catalogue of Microorganisms (GCM) 10K type strain sequencing project: providing services to taxonomists for standard genome sequencing and annotation.</title>
        <authorList>
            <consortium name="The Broad Institute Genomics Platform"/>
            <consortium name="The Broad Institute Genome Sequencing Center for Infectious Disease"/>
            <person name="Wu L."/>
            <person name="Ma J."/>
        </authorList>
    </citation>
    <scope>NUCLEOTIDE SEQUENCE [LARGE SCALE GENOMIC DNA]</scope>
    <source>
        <strain evidence="3">JCM 18304</strain>
    </source>
</reference>
<organism evidence="2 3">
    <name type="scientific">Rugosimonospora acidiphila</name>
    <dbReference type="NCBI Taxonomy" id="556531"/>
    <lineage>
        <taxon>Bacteria</taxon>
        <taxon>Bacillati</taxon>
        <taxon>Actinomycetota</taxon>
        <taxon>Actinomycetes</taxon>
        <taxon>Micromonosporales</taxon>
        <taxon>Micromonosporaceae</taxon>
        <taxon>Rugosimonospora</taxon>
    </lineage>
</organism>
<gene>
    <name evidence="2" type="ORF">GCM10023322_59360</name>
</gene>
<dbReference type="CDD" id="cd04186">
    <property type="entry name" value="GT_2_like_c"/>
    <property type="match status" value="1"/>
</dbReference>
<proteinExistence type="predicted"/>
<evidence type="ECO:0000313" key="3">
    <source>
        <dbReference type="Proteomes" id="UP001501570"/>
    </source>
</evidence>
<dbReference type="Gene3D" id="3.90.550.10">
    <property type="entry name" value="Spore Coat Polysaccharide Biosynthesis Protein SpsA, Chain A"/>
    <property type="match status" value="1"/>
</dbReference>
<dbReference type="Pfam" id="PF00535">
    <property type="entry name" value="Glycos_transf_2"/>
    <property type="match status" value="1"/>
</dbReference>
<comment type="caution">
    <text evidence="2">The sequence shown here is derived from an EMBL/GenBank/DDBJ whole genome shotgun (WGS) entry which is preliminary data.</text>
</comment>
<dbReference type="InterPro" id="IPR001173">
    <property type="entry name" value="Glyco_trans_2-like"/>
</dbReference>
<dbReference type="Proteomes" id="UP001501570">
    <property type="component" value="Unassembled WGS sequence"/>
</dbReference>
<dbReference type="InterPro" id="IPR029044">
    <property type="entry name" value="Nucleotide-diphossugar_trans"/>
</dbReference>
<sequence>MNRPDAAAIVVTHNSEAHLFTSLTALCQAELDVRVVDNASTDGTLGLLDREFPDVKVIANPVNTGFAVAVNQALSTVDSDVVLLVNPDCVLPPATARELVGAVAADPGVGIAGPRLIGPDGRVAISAHPFESLASVLASRFGGSLMPVALRRMLCGVNRRRAYDACRRDGGPVRVDWLSGACLAVRTELLRAIGGLDERYFLYYEDEELCLRAGQRGADVVYLPAVSAFHVGGASSPDPTRTWPHLYRSMLLYFARHRGREFRAVRAAVIVRALIGMAIGGARLPLAPRSATARVRAWSQITRLAVAATPEPQEVPPCT</sequence>
<evidence type="ECO:0000259" key="1">
    <source>
        <dbReference type="Pfam" id="PF00535"/>
    </source>
</evidence>
<dbReference type="PANTHER" id="PTHR43179">
    <property type="entry name" value="RHAMNOSYLTRANSFERASE WBBL"/>
    <property type="match status" value="1"/>
</dbReference>
<dbReference type="PANTHER" id="PTHR43179:SF7">
    <property type="entry name" value="RHAMNOSYLTRANSFERASE WBBL"/>
    <property type="match status" value="1"/>
</dbReference>
<accession>A0ABP9SDP8</accession>
<dbReference type="EMBL" id="BAABJQ010000022">
    <property type="protein sequence ID" value="GAA5194611.1"/>
    <property type="molecule type" value="Genomic_DNA"/>
</dbReference>
<name>A0ABP9SDP8_9ACTN</name>
<feature type="domain" description="Glycosyltransferase 2-like" evidence="1">
    <location>
        <begin position="9"/>
        <end position="125"/>
    </location>
</feature>